<feature type="signal peptide" evidence="12">
    <location>
        <begin position="1"/>
        <end position="25"/>
    </location>
</feature>
<evidence type="ECO:0000256" key="11">
    <source>
        <dbReference type="RuleBase" id="RU003357"/>
    </source>
</evidence>
<reference evidence="16" key="1">
    <citation type="journal article" date="2017" name="Biotechnol. Biofuels">
        <title>Evaluation of environmental bacterial communities as a factor affecting the growth of duckweed Lemna minor.</title>
        <authorList>
            <person name="Ishizawa H."/>
            <person name="Kuroda M."/>
            <person name="Morikawa M."/>
            <person name="Ike M."/>
        </authorList>
    </citation>
    <scope>NUCLEOTIDE SEQUENCE [LARGE SCALE GENOMIC DNA]</scope>
    <source>
        <strain evidence="16">H3</strain>
    </source>
</reference>
<dbReference type="InterPro" id="IPR039426">
    <property type="entry name" value="TonB-dep_rcpt-like"/>
</dbReference>
<dbReference type="Proteomes" id="UP000198290">
    <property type="component" value="Chromosome"/>
</dbReference>
<name>A0A3G9GMV8_9NEIS</name>
<evidence type="ECO:0000256" key="6">
    <source>
        <dbReference type="ARBA" id="ARBA00023077"/>
    </source>
</evidence>
<keyword evidence="7 10" id="KW-0472">Membrane</keyword>
<reference evidence="15 16" key="2">
    <citation type="journal article" date="2017" name="Genome Announc.">
        <title>Draft genome sequence of Aquitalea magnusonii strain H3, a plant growth-promoting bacterium of duckweed Lemna minor.</title>
        <authorList>
            <person name="Ishizawa H."/>
            <person name="Kuroda M."/>
            <person name="Ike M."/>
        </authorList>
    </citation>
    <scope>NUCLEOTIDE SEQUENCE [LARGE SCALE GENOMIC DNA]</scope>
    <source>
        <strain evidence="15 16">H3</strain>
    </source>
</reference>
<dbReference type="OrthoDB" id="5332150at2"/>
<keyword evidence="3 10" id="KW-0813">Transport</keyword>
<dbReference type="STRING" id="332411.VI06_15285"/>
<evidence type="ECO:0000256" key="1">
    <source>
        <dbReference type="ARBA" id="ARBA00004571"/>
    </source>
</evidence>
<dbReference type="GO" id="GO:0044718">
    <property type="term" value="P:siderophore transmembrane transport"/>
    <property type="evidence" value="ECO:0007669"/>
    <property type="project" value="TreeGrafter"/>
</dbReference>
<dbReference type="InterPro" id="IPR036942">
    <property type="entry name" value="Beta-barrel_TonB_sf"/>
</dbReference>
<feature type="chain" id="PRO_5018169991" evidence="12">
    <location>
        <begin position="26"/>
        <end position="738"/>
    </location>
</feature>
<evidence type="ECO:0000259" key="14">
    <source>
        <dbReference type="Pfam" id="PF07715"/>
    </source>
</evidence>
<evidence type="ECO:0000256" key="2">
    <source>
        <dbReference type="ARBA" id="ARBA00009810"/>
    </source>
</evidence>
<dbReference type="PANTHER" id="PTHR30069">
    <property type="entry name" value="TONB-DEPENDENT OUTER MEMBRANE RECEPTOR"/>
    <property type="match status" value="1"/>
</dbReference>
<dbReference type="Pfam" id="PF07715">
    <property type="entry name" value="Plug"/>
    <property type="match status" value="1"/>
</dbReference>
<keyword evidence="4 10" id="KW-1134">Transmembrane beta strand</keyword>
<dbReference type="KEGG" id="amah:DLM_3687"/>
<organism evidence="15 16">
    <name type="scientific">Aquitalea magnusonii</name>
    <dbReference type="NCBI Taxonomy" id="332411"/>
    <lineage>
        <taxon>Bacteria</taxon>
        <taxon>Pseudomonadati</taxon>
        <taxon>Pseudomonadota</taxon>
        <taxon>Betaproteobacteria</taxon>
        <taxon>Neisseriales</taxon>
        <taxon>Chromobacteriaceae</taxon>
        <taxon>Aquitalea</taxon>
    </lineage>
</organism>
<evidence type="ECO:0000256" key="10">
    <source>
        <dbReference type="PROSITE-ProRule" id="PRU01360"/>
    </source>
</evidence>
<keyword evidence="8 15" id="KW-0675">Receptor</keyword>
<reference evidence="16" key="3">
    <citation type="journal article" date="2017" name="Plant Physiol. Biochem.">
        <title>Differential oxidative and antioxidative response of duckweed Lemna minor toward plant growth promoting/inhibiting bacteria.</title>
        <authorList>
            <person name="Ishizawa H."/>
            <person name="Kuroda M."/>
            <person name="Morikawa M."/>
            <person name="Ike M."/>
        </authorList>
    </citation>
    <scope>NUCLEOTIDE SEQUENCE [LARGE SCALE GENOMIC DNA]</scope>
    <source>
        <strain evidence="16">H3</strain>
    </source>
</reference>
<feature type="domain" description="TonB-dependent receptor-like beta-barrel" evidence="13">
    <location>
        <begin position="241"/>
        <end position="692"/>
    </location>
</feature>
<keyword evidence="6 11" id="KW-0798">TonB box</keyword>
<dbReference type="Gene3D" id="2.40.170.20">
    <property type="entry name" value="TonB-dependent receptor, beta-barrel domain"/>
    <property type="match status" value="1"/>
</dbReference>
<evidence type="ECO:0000313" key="15">
    <source>
        <dbReference type="EMBL" id="BBF87271.1"/>
    </source>
</evidence>
<evidence type="ECO:0000256" key="3">
    <source>
        <dbReference type="ARBA" id="ARBA00022448"/>
    </source>
</evidence>
<evidence type="ECO:0000256" key="4">
    <source>
        <dbReference type="ARBA" id="ARBA00022452"/>
    </source>
</evidence>
<evidence type="ECO:0000256" key="9">
    <source>
        <dbReference type="ARBA" id="ARBA00023237"/>
    </source>
</evidence>
<evidence type="ECO:0000259" key="13">
    <source>
        <dbReference type="Pfam" id="PF00593"/>
    </source>
</evidence>
<keyword evidence="12" id="KW-0732">Signal</keyword>
<accession>A0A3G9GMV8</accession>
<gene>
    <name evidence="15" type="ORF">DLM_3687</name>
</gene>
<dbReference type="AlphaFoldDB" id="A0A3G9GMV8"/>
<keyword evidence="16" id="KW-1185">Reference proteome</keyword>
<dbReference type="Pfam" id="PF00593">
    <property type="entry name" value="TonB_dep_Rec_b-barrel"/>
    <property type="match status" value="1"/>
</dbReference>
<dbReference type="InterPro" id="IPR037066">
    <property type="entry name" value="Plug_dom_sf"/>
</dbReference>
<protein>
    <submittedName>
        <fullName evidence="15">TonB dependent receptor</fullName>
    </submittedName>
</protein>
<comment type="similarity">
    <text evidence="2 10 11">Belongs to the TonB-dependent receptor family.</text>
</comment>
<dbReference type="GO" id="GO:0015344">
    <property type="term" value="F:siderophore uptake transmembrane transporter activity"/>
    <property type="evidence" value="ECO:0007669"/>
    <property type="project" value="TreeGrafter"/>
</dbReference>
<keyword evidence="9 10" id="KW-0998">Cell outer membrane</keyword>
<dbReference type="PROSITE" id="PS52016">
    <property type="entry name" value="TONB_DEPENDENT_REC_3"/>
    <property type="match status" value="1"/>
</dbReference>
<dbReference type="InterPro" id="IPR000531">
    <property type="entry name" value="Beta-barrel_TonB"/>
</dbReference>
<dbReference type="SUPFAM" id="SSF56935">
    <property type="entry name" value="Porins"/>
    <property type="match status" value="1"/>
</dbReference>
<proteinExistence type="inferred from homology"/>
<evidence type="ECO:0000256" key="5">
    <source>
        <dbReference type="ARBA" id="ARBA00022692"/>
    </source>
</evidence>
<dbReference type="InterPro" id="IPR012910">
    <property type="entry name" value="Plug_dom"/>
</dbReference>
<feature type="domain" description="TonB-dependent receptor plug" evidence="14">
    <location>
        <begin position="53"/>
        <end position="152"/>
    </location>
</feature>
<keyword evidence="5 10" id="KW-0812">Transmembrane</keyword>
<evidence type="ECO:0000256" key="12">
    <source>
        <dbReference type="SAM" id="SignalP"/>
    </source>
</evidence>
<dbReference type="GO" id="GO:0009279">
    <property type="term" value="C:cell outer membrane"/>
    <property type="evidence" value="ECO:0007669"/>
    <property type="project" value="UniProtKB-SubCell"/>
</dbReference>
<dbReference type="RefSeq" id="WP_089086379.1">
    <property type="nucleotide sequence ID" value="NZ_AP018823.1"/>
</dbReference>
<dbReference type="PANTHER" id="PTHR30069:SF49">
    <property type="entry name" value="OUTER MEMBRANE PROTEIN C"/>
    <property type="match status" value="1"/>
</dbReference>
<dbReference type="Gene3D" id="2.170.130.10">
    <property type="entry name" value="TonB-dependent receptor, plug domain"/>
    <property type="match status" value="1"/>
</dbReference>
<comment type="subcellular location">
    <subcellularLocation>
        <location evidence="1 10">Cell outer membrane</location>
        <topology evidence="1 10">Multi-pass membrane protein</topology>
    </subcellularLocation>
</comment>
<sequence>MQLHAKPAVLAVTLALSAFPRMAQAADSSTQLVQLPEVVVTGSRHDSQADGNSLSPAQLAAQAARSSDSAQLLQDIPGLNLHAAGGFSSLPVLRGLADDRLLVKTDGASLVAACPNHMNSPLSYMDASQVDSVQVYNGAAPVSAGGDNIGGVIVARSAAPQFAEAGQILQTGNVGAFYRSNGDGRGANASATLANDHVSINYTGSTARSNNYDAAADFKKSGLAATGRAWMDGKTVGSTAYKTENHQLGLAWRDNDQLLEAKVGVQRTPYEGFANQRMDMTDNSSDQLNLHYNGQFAWGELDARLYSQYVRHSMNFGDDKQTVYGIYHNGMPMDSASHTLGGSLTADLALNARDKLKLGSEVQRYSLNDWWPAAGGNGGMGPNTFWNIKDGNRDRVDAFAEWQADWTAQWRSIIGARLSQVKSNTGSVAGYNSNVSYAPDAASFNAQNHARTDLNLDLSALARFTPDDNAQYELAYAQKTRSPNLYERYTWSSNTMAAVMNNFAGDGNGYVGNANLKPEVAHTLSSSANWHAADGEAWQFKLSPYYSYVENYIDAQRYGTANNNQTATTGYVVLQYVNQNAQLYGMDVSGKLQLARTTGFGRFDATAQLSYTRGENLSTGDNLYNIMPLNAKLALVNTLGQWTSTAEWQAVRAKTDVSAVRNEVKTPGYSLFNLRTRYENKRFSVDVGIDNVFNHFYTLPLGGAYTGQGMTMSRAGIPWGVGVAGPARSLYTAFNLKF</sequence>
<dbReference type="EMBL" id="AP018823">
    <property type="protein sequence ID" value="BBF87271.1"/>
    <property type="molecule type" value="Genomic_DNA"/>
</dbReference>
<evidence type="ECO:0000313" key="16">
    <source>
        <dbReference type="Proteomes" id="UP000198290"/>
    </source>
</evidence>
<evidence type="ECO:0000256" key="7">
    <source>
        <dbReference type="ARBA" id="ARBA00023136"/>
    </source>
</evidence>
<evidence type="ECO:0000256" key="8">
    <source>
        <dbReference type="ARBA" id="ARBA00023170"/>
    </source>
</evidence>